<dbReference type="Proteomes" id="UP000311382">
    <property type="component" value="Unassembled WGS sequence"/>
</dbReference>
<dbReference type="AlphaFoldDB" id="A0A5C5FXV5"/>
<feature type="modified residue" description="N6-(pyridoxal phosphate)lysine" evidence="5">
    <location>
        <position position="198"/>
    </location>
</feature>
<comment type="cofactor">
    <cofactor evidence="1">
        <name>pyridoxal 5'-phosphate</name>
        <dbReference type="ChEBI" id="CHEBI:597326"/>
    </cofactor>
</comment>
<protein>
    <submittedName>
        <fullName evidence="7">Threonine aldolase</fullName>
    </submittedName>
</protein>
<dbReference type="InterPro" id="IPR023603">
    <property type="entry name" value="Low_specificity_L-TA-like"/>
</dbReference>
<reference evidence="7 8" key="1">
    <citation type="submission" date="2019-03" db="EMBL/GenBank/DDBJ databases">
        <title>Rhodosporidium diobovatum UCD-FST 08-225 genome sequencing, assembly, and annotation.</title>
        <authorList>
            <person name="Fakankun I.U."/>
            <person name="Fristensky B."/>
            <person name="Levin D.B."/>
        </authorList>
    </citation>
    <scope>NUCLEOTIDE SEQUENCE [LARGE SCALE GENOMIC DNA]</scope>
    <source>
        <strain evidence="7 8">UCD-FST 08-225</strain>
    </source>
</reference>
<feature type="non-terminal residue" evidence="7">
    <location>
        <position position="1"/>
    </location>
</feature>
<dbReference type="Pfam" id="PF01212">
    <property type="entry name" value="Beta_elim_lyase"/>
    <property type="match status" value="1"/>
</dbReference>
<dbReference type="GO" id="GO:0005829">
    <property type="term" value="C:cytosol"/>
    <property type="evidence" value="ECO:0007669"/>
    <property type="project" value="TreeGrafter"/>
</dbReference>
<dbReference type="FunFam" id="3.40.640.10:FF:000030">
    <property type="entry name" value="Low-specificity L-threonine aldolase"/>
    <property type="match status" value="1"/>
</dbReference>
<dbReference type="EMBL" id="SOZI01000053">
    <property type="protein sequence ID" value="TNY20992.1"/>
    <property type="molecule type" value="Genomic_DNA"/>
</dbReference>
<accession>A0A5C5FXV5</accession>
<dbReference type="InterPro" id="IPR015422">
    <property type="entry name" value="PyrdxlP-dep_Trfase_small"/>
</dbReference>
<comment type="caution">
    <text evidence="7">The sequence shown here is derived from an EMBL/GenBank/DDBJ whole genome shotgun (WGS) entry which is preliminary data.</text>
</comment>
<dbReference type="GO" id="GO:0006545">
    <property type="term" value="P:glycine biosynthetic process"/>
    <property type="evidence" value="ECO:0007669"/>
    <property type="project" value="TreeGrafter"/>
</dbReference>
<dbReference type="SUPFAM" id="SSF53383">
    <property type="entry name" value="PLP-dependent transferases"/>
    <property type="match status" value="1"/>
</dbReference>
<dbReference type="Gene3D" id="3.40.640.10">
    <property type="entry name" value="Type I PLP-dependent aspartate aminotransferase-like (Major domain)"/>
    <property type="match status" value="1"/>
</dbReference>
<dbReference type="PIRSF" id="PIRSF017617">
    <property type="entry name" value="Thr_aldolase"/>
    <property type="match status" value="1"/>
</dbReference>
<evidence type="ECO:0000313" key="7">
    <source>
        <dbReference type="EMBL" id="TNY20992.1"/>
    </source>
</evidence>
<feature type="domain" description="Aromatic amino acid beta-eliminating lyase/threonine aldolase" evidence="6">
    <location>
        <begin position="5"/>
        <end position="281"/>
    </location>
</feature>
<dbReference type="InterPro" id="IPR015424">
    <property type="entry name" value="PyrdxlP-dep_Trfase"/>
</dbReference>
<evidence type="ECO:0000256" key="2">
    <source>
        <dbReference type="ARBA" id="ARBA00006966"/>
    </source>
</evidence>
<keyword evidence="8" id="KW-1185">Reference proteome</keyword>
<evidence type="ECO:0000256" key="3">
    <source>
        <dbReference type="ARBA" id="ARBA00022898"/>
    </source>
</evidence>
<evidence type="ECO:0000256" key="5">
    <source>
        <dbReference type="PIRSR" id="PIRSR017617-1"/>
    </source>
</evidence>
<keyword evidence="3" id="KW-0663">Pyridoxal phosphate</keyword>
<evidence type="ECO:0000256" key="1">
    <source>
        <dbReference type="ARBA" id="ARBA00001933"/>
    </source>
</evidence>
<dbReference type="PANTHER" id="PTHR48097:SF9">
    <property type="entry name" value="L-THREONINE ALDOLASE"/>
    <property type="match status" value="1"/>
</dbReference>
<dbReference type="InterPro" id="IPR001597">
    <property type="entry name" value="ArAA_b-elim_lyase/Thr_aldolase"/>
</dbReference>
<sequence length="386" mass="41958">RSCYSDTVTVPTHEMLQVMQEGSLGDSVYEDEDTRELEERVARMAGKEAGLFCASGTLSNQLAIRTHLTLATPANVVTDSRAHVHVSEAGGISFHSQAPVHSVFCANGHHMTTEEVLDLCVVDEDVHCSMTRLVCVENTLSGMIFPQPELVRLRSALDLHAIPLHCDGARLWDVAAKTGMPLDEACAPFHSVSLCLSKGLGAPIGSVLVGSRALIDKAKWFRKLFGGGVRQSGSLALAASHAISNHLPLLPRVHALATRLAHGLVDLGVALDLPVETGMVWIDPTPIGASMHELQQRARDDKGITLGAPRGRIVLHFQVEEQAVEDLLDVVRALKDEKADEARAWEERAGAGHVEEVRRRSRMFAEGRWEGRIEGPRRSLPAYGRG</sequence>
<dbReference type="NCBIfam" id="NF041359">
    <property type="entry name" value="GntG_guanitoxin"/>
    <property type="match status" value="1"/>
</dbReference>
<organism evidence="7 8">
    <name type="scientific">Rhodotorula diobovata</name>
    <dbReference type="NCBI Taxonomy" id="5288"/>
    <lineage>
        <taxon>Eukaryota</taxon>
        <taxon>Fungi</taxon>
        <taxon>Dikarya</taxon>
        <taxon>Basidiomycota</taxon>
        <taxon>Pucciniomycotina</taxon>
        <taxon>Microbotryomycetes</taxon>
        <taxon>Sporidiobolales</taxon>
        <taxon>Sporidiobolaceae</taxon>
        <taxon>Rhodotorula</taxon>
    </lineage>
</organism>
<gene>
    <name evidence="7" type="ORF">DMC30DRAFT_351405</name>
</gene>
<dbReference type="GO" id="GO:0006567">
    <property type="term" value="P:L-threonine catabolic process"/>
    <property type="evidence" value="ECO:0007669"/>
    <property type="project" value="TreeGrafter"/>
</dbReference>
<evidence type="ECO:0000313" key="8">
    <source>
        <dbReference type="Proteomes" id="UP000311382"/>
    </source>
</evidence>
<evidence type="ECO:0000259" key="6">
    <source>
        <dbReference type="Pfam" id="PF01212"/>
    </source>
</evidence>
<dbReference type="OrthoDB" id="10261951at2759"/>
<dbReference type="GO" id="GO:0008732">
    <property type="term" value="F:L-allo-threonine aldolase activity"/>
    <property type="evidence" value="ECO:0007669"/>
    <property type="project" value="TreeGrafter"/>
</dbReference>
<dbReference type="STRING" id="5288.A0A5C5FXV5"/>
<dbReference type="PANTHER" id="PTHR48097">
    <property type="entry name" value="L-THREONINE ALDOLASE-RELATED"/>
    <property type="match status" value="1"/>
</dbReference>
<dbReference type="InterPro" id="IPR015421">
    <property type="entry name" value="PyrdxlP-dep_Trfase_major"/>
</dbReference>
<keyword evidence="4" id="KW-0456">Lyase</keyword>
<comment type="similarity">
    <text evidence="2">Belongs to the threonine aldolase family.</text>
</comment>
<name>A0A5C5FXV5_9BASI</name>
<proteinExistence type="inferred from homology"/>
<dbReference type="Gene3D" id="3.90.1150.10">
    <property type="entry name" value="Aspartate Aminotransferase, domain 1"/>
    <property type="match status" value="1"/>
</dbReference>
<evidence type="ECO:0000256" key="4">
    <source>
        <dbReference type="ARBA" id="ARBA00023239"/>
    </source>
</evidence>